<feature type="chain" id="PRO_5004769920" description="RND transporter" evidence="1">
    <location>
        <begin position="24"/>
        <end position="97"/>
    </location>
</feature>
<protein>
    <recommendedName>
        <fullName evidence="4">RND transporter</fullName>
    </recommendedName>
</protein>
<keyword evidence="1" id="KW-0732">Signal</keyword>
<accession>V8FXL3</accession>
<dbReference type="OrthoDB" id="9180744at2"/>
<reference evidence="2 3" key="1">
    <citation type="submission" date="2013-11" db="EMBL/GenBank/DDBJ databases">
        <title>Genomic analysis of Pelistega sp. HM-7.</title>
        <authorList>
            <person name="Kumbhare S.V."/>
            <person name="Shetty S.A."/>
            <person name="Sharma O."/>
            <person name="Dhotre D.P."/>
        </authorList>
    </citation>
    <scope>NUCLEOTIDE SEQUENCE [LARGE SCALE GENOMIC DNA]</scope>
    <source>
        <strain evidence="2 3">HM-7</strain>
    </source>
</reference>
<feature type="signal peptide" evidence="1">
    <location>
        <begin position="1"/>
        <end position="23"/>
    </location>
</feature>
<name>V8FXL3_9BURK</name>
<evidence type="ECO:0008006" key="4">
    <source>
        <dbReference type="Google" id="ProtNLM"/>
    </source>
</evidence>
<organism evidence="2 3">
    <name type="scientific">Pelistega indica</name>
    <dbReference type="NCBI Taxonomy" id="1414851"/>
    <lineage>
        <taxon>Bacteria</taxon>
        <taxon>Pseudomonadati</taxon>
        <taxon>Pseudomonadota</taxon>
        <taxon>Betaproteobacteria</taxon>
        <taxon>Burkholderiales</taxon>
        <taxon>Alcaligenaceae</taxon>
        <taxon>Pelistega</taxon>
    </lineage>
</organism>
<sequence>MKVLGKSLLAGLVGLSLTGAVFAQEEASSSGEIRRIDEAKGKIAIKHGAIADFKLPAMTLVYEIDKSLLSTVKPGDQVKFKAIHENNHYIIKEIKVK</sequence>
<comment type="caution">
    <text evidence="2">The sequence shown here is derived from an EMBL/GenBank/DDBJ whole genome shotgun (WGS) entry which is preliminary data.</text>
</comment>
<dbReference type="InterPro" id="IPR042230">
    <property type="entry name" value="CusF_sf"/>
</dbReference>
<dbReference type="Proteomes" id="UP000018766">
    <property type="component" value="Unassembled WGS sequence"/>
</dbReference>
<evidence type="ECO:0000313" key="3">
    <source>
        <dbReference type="Proteomes" id="UP000018766"/>
    </source>
</evidence>
<gene>
    <name evidence="2" type="ORF">V757_09530</name>
</gene>
<proteinExistence type="predicted"/>
<dbReference type="InterPro" id="IPR021647">
    <property type="entry name" value="CusF_Ec"/>
</dbReference>
<evidence type="ECO:0000256" key="1">
    <source>
        <dbReference type="SAM" id="SignalP"/>
    </source>
</evidence>
<dbReference type="RefSeq" id="WP_023952082.1">
    <property type="nucleotide sequence ID" value="NZ_AYSV01000100.1"/>
</dbReference>
<keyword evidence="3" id="KW-1185">Reference proteome</keyword>
<evidence type="ECO:0000313" key="2">
    <source>
        <dbReference type="EMBL" id="ETD68915.1"/>
    </source>
</evidence>
<dbReference type="Pfam" id="PF11604">
    <property type="entry name" value="CusF_Ec"/>
    <property type="match status" value="1"/>
</dbReference>
<dbReference type="AlphaFoldDB" id="V8FXL3"/>
<dbReference type="EMBL" id="AYSV01000100">
    <property type="protein sequence ID" value="ETD68915.1"/>
    <property type="molecule type" value="Genomic_DNA"/>
</dbReference>
<dbReference type="Gene3D" id="2.40.50.320">
    <property type="entry name" value="Copper binding periplasmic protein CusF"/>
    <property type="match status" value="1"/>
</dbReference>